<proteinExistence type="predicted"/>
<dbReference type="RefSeq" id="WP_322937537.1">
    <property type="nucleotide sequence ID" value="NZ_CP141059.1"/>
</dbReference>
<dbReference type="SUPFAM" id="SSF55961">
    <property type="entry name" value="Bet v1-like"/>
    <property type="match status" value="1"/>
</dbReference>
<sequence>MTGLGGEVDLFMRAAPEKVWDLVSDVTRIGEFSPETFEAEWTHGATGPAVGARFKGHVKRNGVGPTYWAPCTVTTCVENEVFEFAVGLDGNPLNTWGYRLTPEGDGTRVTEYFRLTPKWYLRGYWLVLGSLRGRTNERGMRTTLARMKEVVES</sequence>
<keyword evidence="2" id="KW-1185">Reference proteome</keyword>
<evidence type="ECO:0000313" key="2">
    <source>
        <dbReference type="Proteomes" id="UP001327225"/>
    </source>
</evidence>
<organism evidence="1 2">
    <name type="scientific">Nocardioides bizhenqiangii</name>
    <dbReference type="NCBI Taxonomy" id="3095076"/>
    <lineage>
        <taxon>Bacteria</taxon>
        <taxon>Bacillati</taxon>
        <taxon>Actinomycetota</taxon>
        <taxon>Actinomycetes</taxon>
        <taxon>Propionibacteriales</taxon>
        <taxon>Nocardioidaceae</taxon>
        <taxon>Nocardioides</taxon>
    </lineage>
</organism>
<dbReference type="CDD" id="cd07812">
    <property type="entry name" value="SRPBCC"/>
    <property type="match status" value="1"/>
</dbReference>
<name>A0ABZ0ZR14_9ACTN</name>
<dbReference type="Gene3D" id="3.30.530.20">
    <property type="match status" value="1"/>
</dbReference>
<dbReference type="Proteomes" id="UP001327225">
    <property type="component" value="Chromosome"/>
</dbReference>
<gene>
    <name evidence="1" type="ORF">SHK19_00480</name>
</gene>
<reference evidence="2" key="1">
    <citation type="submission" date="2023-12" db="EMBL/GenBank/DDBJ databases">
        <title>Novel species in genus Nocardioides.</title>
        <authorList>
            <person name="Zhou H."/>
        </authorList>
    </citation>
    <scope>NUCLEOTIDE SEQUENCE [LARGE SCALE GENOMIC DNA]</scope>
    <source>
        <strain evidence="2">HM61</strain>
    </source>
</reference>
<dbReference type="InterPro" id="IPR019587">
    <property type="entry name" value="Polyketide_cyclase/dehydratase"/>
</dbReference>
<accession>A0ABZ0ZR14</accession>
<evidence type="ECO:0000313" key="1">
    <source>
        <dbReference type="EMBL" id="WQQ26722.1"/>
    </source>
</evidence>
<dbReference type="Pfam" id="PF10604">
    <property type="entry name" value="Polyketide_cyc2"/>
    <property type="match status" value="1"/>
</dbReference>
<protein>
    <submittedName>
        <fullName evidence="1">SRPBCC family protein</fullName>
    </submittedName>
</protein>
<dbReference type="InterPro" id="IPR023393">
    <property type="entry name" value="START-like_dom_sf"/>
</dbReference>
<dbReference type="EMBL" id="CP141059">
    <property type="protein sequence ID" value="WQQ26722.1"/>
    <property type="molecule type" value="Genomic_DNA"/>
</dbReference>